<dbReference type="KEGG" id="fas:105268974"/>
<dbReference type="InterPro" id="IPR015897">
    <property type="entry name" value="CHK_kinase-like"/>
</dbReference>
<proteinExistence type="predicted"/>
<dbReference type="RefSeq" id="NP_001401478.1">
    <property type="nucleotide sequence ID" value="NM_001414549.1"/>
</dbReference>
<keyword evidence="2" id="KW-1185">Reference proteome</keyword>
<dbReference type="PANTHER" id="PTHR11012:SF8">
    <property type="entry name" value="JUVENILE HORMONE-INDUCIBLE PROTEIN 26"/>
    <property type="match status" value="1"/>
</dbReference>
<dbReference type="Pfam" id="PF02958">
    <property type="entry name" value="EcKL"/>
    <property type="match status" value="1"/>
</dbReference>
<reference evidence="3" key="1">
    <citation type="submission" date="2025-08" db="UniProtKB">
        <authorList>
            <consortium name="RefSeq"/>
        </authorList>
    </citation>
    <scope>IDENTIFICATION</scope>
</reference>
<dbReference type="SUPFAM" id="SSF56112">
    <property type="entry name" value="Protein kinase-like (PK-like)"/>
    <property type="match status" value="1"/>
</dbReference>
<organism evidence="2 3">
    <name type="scientific">Fopius arisanus</name>
    <dbReference type="NCBI Taxonomy" id="64838"/>
    <lineage>
        <taxon>Eukaryota</taxon>
        <taxon>Metazoa</taxon>
        <taxon>Ecdysozoa</taxon>
        <taxon>Arthropoda</taxon>
        <taxon>Hexapoda</taxon>
        <taxon>Insecta</taxon>
        <taxon>Pterygota</taxon>
        <taxon>Neoptera</taxon>
        <taxon>Endopterygota</taxon>
        <taxon>Hymenoptera</taxon>
        <taxon>Apocrita</taxon>
        <taxon>Ichneumonoidea</taxon>
        <taxon>Braconidae</taxon>
        <taxon>Opiinae</taxon>
        <taxon>Fopius</taxon>
    </lineage>
</organism>
<dbReference type="GeneID" id="105268974"/>
<evidence type="ECO:0000313" key="2">
    <source>
        <dbReference type="Proteomes" id="UP000694866"/>
    </source>
</evidence>
<name>A0AAR9IAD3_9HYME</name>
<sequence length="396" mass="45545">MDNAEQKWLTTFVLPRIAKITGKSCENATLEIRVPQDSFFISAVYFAKIKFGNESISVVIKKPIFLKEAAIEMHSSELFHNEILFYNEVASTSGRYPRCFYSHEDLENPEMSSIVTENVETMGFKLCPEASEIPMKYIIAGVREMAKFHAIGYAMKHNNPTKFYGIVERIQETRYTLGEWNEALVNVVAARPIKYLHKEHYDPEFCVKMEKHLEFAFETIMLEAVKPCEPLAVLCHGDYTRNNIFYRETETGLEAILIDFAMLRYSSPAIDLSTFLYISCSAKNICENFDEIFHAYHDELIDYLREQGIQAVDCYSYDKVLADYKKRAMFGYIIALFFIPLQRGFINVDPTTIGTDQLLTFYQNVMEAGGDQLSKEFANLLINLRSNGCFDHVLSP</sequence>
<protein>
    <submittedName>
        <fullName evidence="3">Uncharacterized LOC105268974</fullName>
    </submittedName>
</protein>
<evidence type="ECO:0000259" key="1">
    <source>
        <dbReference type="SMART" id="SM00587"/>
    </source>
</evidence>
<dbReference type="SMART" id="SM00587">
    <property type="entry name" value="CHK"/>
    <property type="match status" value="1"/>
</dbReference>
<dbReference type="Proteomes" id="UP000694866">
    <property type="component" value="Unplaced"/>
</dbReference>
<dbReference type="AlphaFoldDB" id="A0AAR9IAD3"/>
<dbReference type="InterPro" id="IPR004119">
    <property type="entry name" value="EcKL"/>
</dbReference>
<evidence type="ECO:0000313" key="3">
    <source>
        <dbReference type="RefSeq" id="NP_001401478.1"/>
    </source>
</evidence>
<accession>A0AAR9IAD3</accession>
<dbReference type="InterPro" id="IPR011009">
    <property type="entry name" value="Kinase-like_dom_sf"/>
</dbReference>
<dbReference type="PANTHER" id="PTHR11012">
    <property type="entry name" value="PROTEIN KINASE-LIKE DOMAIN-CONTAINING"/>
    <property type="match status" value="1"/>
</dbReference>
<gene>
    <name evidence="3" type="primary">LOC105268974</name>
</gene>
<feature type="domain" description="CHK kinase-like" evidence="1">
    <location>
        <begin position="114"/>
        <end position="306"/>
    </location>
</feature>
<dbReference type="Gene3D" id="3.90.1200.10">
    <property type="match status" value="1"/>
</dbReference>